<name>A0A085WCD0_9BACT</name>
<dbReference type="RefSeq" id="WP_044193146.1">
    <property type="nucleotide sequence ID" value="NZ_JMCB01000012.1"/>
</dbReference>
<dbReference type="Gene3D" id="1.10.287.1490">
    <property type="match status" value="1"/>
</dbReference>
<feature type="coiled-coil region" evidence="1">
    <location>
        <begin position="180"/>
        <end position="214"/>
    </location>
</feature>
<feature type="region of interest" description="Disordered" evidence="2">
    <location>
        <begin position="242"/>
        <end position="305"/>
    </location>
</feature>
<dbReference type="PATRIC" id="fig|394096.3.peg.5796"/>
<dbReference type="EMBL" id="JMCB01000012">
    <property type="protein sequence ID" value="KFE65343.1"/>
    <property type="molecule type" value="Genomic_DNA"/>
</dbReference>
<evidence type="ECO:0000313" key="4">
    <source>
        <dbReference type="EMBL" id="KFE65343.1"/>
    </source>
</evidence>
<feature type="signal peptide" evidence="3">
    <location>
        <begin position="1"/>
        <end position="20"/>
    </location>
</feature>
<proteinExistence type="predicted"/>
<accession>A0A085WCD0</accession>
<keyword evidence="3" id="KW-0732">Signal</keyword>
<dbReference type="OrthoDB" id="5504020at2"/>
<dbReference type="Proteomes" id="UP000028725">
    <property type="component" value="Unassembled WGS sequence"/>
</dbReference>
<organism evidence="4 5">
    <name type="scientific">Hyalangium minutum</name>
    <dbReference type="NCBI Taxonomy" id="394096"/>
    <lineage>
        <taxon>Bacteria</taxon>
        <taxon>Pseudomonadati</taxon>
        <taxon>Myxococcota</taxon>
        <taxon>Myxococcia</taxon>
        <taxon>Myxococcales</taxon>
        <taxon>Cystobacterineae</taxon>
        <taxon>Archangiaceae</taxon>
        <taxon>Hyalangium</taxon>
    </lineage>
</organism>
<evidence type="ECO:0000256" key="2">
    <source>
        <dbReference type="SAM" id="MobiDB-lite"/>
    </source>
</evidence>
<comment type="caution">
    <text evidence="4">The sequence shown here is derived from an EMBL/GenBank/DDBJ whole genome shotgun (WGS) entry which is preliminary data.</text>
</comment>
<evidence type="ECO:0000313" key="5">
    <source>
        <dbReference type="Proteomes" id="UP000028725"/>
    </source>
</evidence>
<keyword evidence="1" id="KW-0175">Coiled coil</keyword>
<feature type="coiled-coil region" evidence="1">
    <location>
        <begin position="24"/>
        <end position="65"/>
    </location>
</feature>
<gene>
    <name evidence="4" type="ORF">DB31_1459</name>
</gene>
<dbReference type="AlphaFoldDB" id="A0A085WCD0"/>
<evidence type="ECO:0000256" key="1">
    <source>
        <dbReference type="SAM" id="Coils"/>
    </source>
</evidence>
<feature type="chain" id="PRO_5001799628" evidence="3">
    <location>
        <begin position="21"/>
        <end position="352"/>
    </location>
</feature>
<protein>
    <submittedName>
        <fullName evidence="4">SasN</fullName>
    </submittedName>
</protein>
<feature type="coiled-coil region" evidence="1">
    <location>
        <begin position="320"/>
        <end position="347"/>
    </location>
</feature>
<evidence type="ECO:0000256" key="3">
    <source>
        <dbReference type="SAM" id="SignalP"/>
    </source>
</evidence>
<sequence>MKRALSALLLCLLLGTPSWALTGLESVRAKAQAARTEVRTLRERQQSLRGELNGLAERISTLKAERQGKLTSSAELDQSLKRSQELSGTLTGLAQSVASAEGESERAHLALHAALSDELARVKAAWDTTEDRQERARLVARMRELRTERDAVRAALPASQVPELGRADASDDPEDLLEQADALRDSEDKVKQRLKALKARITEVREERDLERRMSDFLGEEAMFDEQDRRLRLRMNANQAVEVEKTPVSRGGSPGFVNDEANPSPGPVINGPPETPSLPGSGGTPQVDGQVASPIRASDHRPQVDSIRAQQLAAGDFDDLATLEAEAKKLESLARELDSRASSLEHRVRELK</sequence>
<keyword evidence="5" id="KW-1185">Reference proteome</keyword>
<reference evidence="4 5" key="1">
    <citation type="submission" date="2014-04" db="EMBL/GenBank/DDBJ databases">
        <title>Genome assembly of Hyalangium minutum DSM 14724.</title>
        <authorList>
            <person name="Sharma G."/>
            <person name="Subramanian S."/>
        </authorList>
    </citation>
    <scope>NUCLEOTIDE SEQUENCE [LARGE SCALE GENOMIC DNA]</scope>
    <source>
        <strain evidence="4 5">DSM 14724</strain>
    </source>
</reference>